<dbReference type="PANTHER" id="PTHR30579:SF7">
    <property type="entry name" value="HTH-TYPE TRANSCRIPTIONAL REGULATOR LRHA-RELATED"/>
    <property type="match status" value="1"/>
</dbReference>
<sequence length="291" mass="31962">MQNFSFMSLSLDIELLRTFHTVVKTGQFLAAAVHLNRSASAVSLHIRRLEDIAGGKLFERDNQSVLLTALGQQFTLQTAELLALHDRIIGGLVDQPPRGKVRLGVSDDRACTVVERIFTQIGSLYPLIELEVETATSGQLKCRLDQGQLDLALVVQPYLSEPLSTPPLEIVQPVWIAAHGLTLADDDPVPLALHGEGCPYRVMAIEALERQGRRWRLVMQSASSNLVMSAVEAGAAITIADRTDLSLQVRLLTEEDGFARLVTHELRLLCAPAADNQACQLIAEMVKRLSR</sequence>
<dbReference type="Gene3D" id="3.40.190.10">
    <property type="entry name" value="Periplasmic binding protein-like II"/>
    <property type="match status" value="2"/>
</dbReference>
<feature type="domain" description="HTH lysR-type" evidence="5">
    <location>
        <begin position="11"/>
        <end position="68"/>
    </location>
</feature>
<dbReference type="Pfam" id="PF03466">
    <property type="entry name" value="LysR_substrate"/>
    <property type="match status" value="1"/>
</dbReference>
<evidence type="ECO:0000256" key="1">
    <source>
        <dbReference type="ARBA" id="ARBA00009437"/>
    </source>
</evidence>
<keyword evidence="2" id="KW-0805">Transcription regulation</keyword>
<evidence type="ECO:0000256" key="2">
    <source>
        <dbReference type="ARBA" id="ARBA00023015"/>
    </source>
</evidence>
<dbReference type="Pfam" id="PF00126">
    <property type="entry name" value="HTH_1"/>
    <property type="match status" value="1"/>
</dbReference>
<proteinExistence type="inferred from homology"/>
<name>A0ABQ2H3K4_9PSED</name>
<comment type="similarity">
    <text evidence="1">Belongs to the LysR transcriptional regulatory family.</text>
</comment>
<dbReference type="SUPFAM" id="SSF46785">
    <property type="entry name" value="Winged helix' DNA-binding domain"/>
    <property type="match status" value="1"/>
</dbReference>
<keyword evidence="4" id="KW-0804">Transcription</keyword>
<dbReference type="InterPro" id="IPR000847">
    <property type="entry name" value="LysR_HTH_N"/>
</dbReference>
<dbReference type="SUPFAM" id="SSF53850">
    <property type="entry name" value="Periplasmic binding protein-like II"/>
    <property type="match status" value="1"/>
</dbReference>
<dbReference type="PROSITE" id="PS50931">
    <property type="entry name" value="HTH_LYSR"/>
    <property type="match status" value="1"/>
</dbReference>
<evidence type="ECO:0000313" key="7">
    <source>
        <dbReference type="Proteomes" id="UP000616499"/>
    </source>
</evidence>
<dbReference type="InterPro" id="IPR050176">
    <property type="entry name" value="LTTR"/>
</dbReference>
<gene>
    <name evidence="6" type="ORF">GCM10009425_44440</name>
</gene>
<keyword evidence="3" id="KW-0238">DNA-binding</keyword>
<dbReference type="InterPro" id="IPR036388">
    <property type="entry name" value="WH-like_DNA-bd_sf"/>
</dbReference>
<comment type="caution">
    <text evidence="6">The sequence shown here is derived from an EMBL/GenBank/DDBJ whole genome shotgun (WGS) entry which is preliminary data.</text>
</comment>
<dbReference type="InterPro" id="IPR005119">
    <property type="entry name" value="LysR_subst-bd"/>
</dbReference>
<dbReference type="Proteomes" id="UP000616499">
    <property type="component" value="Unassembled WGS sequence"/>
</dbReference>
<evidence type="ECO:0000259" key="5">
    <source>
        <dbReference type="PROSITE" id="PS50931"/>
    </source>
</evidence>
<dbReference type="EMBL" id="BMNW01000015">
    <property type="protein sequence ID" value="GGM29041.1"/>
    <property type="molecule type" value="Genomic_DNA"/>
</dbReference>
<evidence type="ECO:0000256" key="3">
    <source>
        <dbReference type="ARBA" id="ARBA00023125"/>
    </source>
</evidence>
<keyword evidence="7" id="KW-1185">Reference proteome</keyword>
<evidence type="ECO:0000256" key="4">
    <source>
        <dbReference type="ARBA" id="ARBA00023163"/>
    </source>
</evidence>
<accession>A0ABQ2H3K4</accession>
<reference evidence="7" key="1">
    <citation type="journal article" date="2019" name="Int. J. Syst. Evol. Microbiol.">
        <title>The Global Catalogue of Microorganisms (GCM) 10K type strain sequencing project: providing services to taxonomists for standard genome sequencing and annotation.</title>
        <authorList>
            <consortium name="The Broad Institute Genomics Platform"/>
            <consortium name="The Broad Institute Genome Sequencing Center for Infectious Disease"/>
            <person name="Wu L."/>
            <person name="Ma J."/>
        </authorList>
    </citation>
    <scope>NUCLEOTIDE SEQUENCE [LARGE SCALE GENOMIC DNA]</scope>
    <source>
        <strain evidence="7">JCM 13501</strain>
    </source>
</reference>
<protein>
    <submittedName>
        <fullName evidence="6">Transcriptional regulator</fullName>
    </submittedName>
</protein>
<dbReference type="Gene3D" id="1.10.10.10">
    <property type="entry name" value="Winged helix-like DNA-binding domain superfamily/Winged helix DNA-binding domain"/>
    <property type="match status" value="1"/>
</dbReference>
<dbReference type="InterPro" id="IPR036390">
    <property type="entry name" value="WH_DNA-bd_sf"/>
</dbReference>
<organism evidence="6 7">
    <name type="scientific">Pseudomonas asuensis</name>
    <dbReference type="NCBI Taxonomy" id="1825787"/>
    <lineage>
        <taxon>Bacteria</taxon>
        <taxon>Pseudomonadati</taxon>
        <taxon>Pseudomonadota</taxon>
        <taxon>Gammaproteobacteria</taxon>
        <taxon>Pseudomonadales</taxon>
        <taxon>Pseudomonadaceae</taxon>
        <taxon>Pseudomonas</taxon>
    </lineage>
</organism>
<dbReference type="PANTHER" id="PTHR30579">
    <property type="entry name" value="TRANSCRIPTIONAL REGULATOR"/>
    <property type="match status" value="1"/>
</dbReference>
<evidence type="ECO:0000313" key="6">
    <source>
        <dbReference type="EMBL" id="GGM29041.1"/>
    </source>
</evidence>